<sequence>MAKLMLGLDVKHFKHVNLGQVRQTEIGGTEDLPLQEAALKASNLVDYAVRATDNKGEKLPFEQLTSAVVVATGAGFTTTSSLLSWLIYSL</sequence>
<dbReference type="EMBL" id="FP929072">
    <property type="protein sequence ID" value="CBX91771.1"/>
    <property type="molecule type" value="Genomic_DNA"/>
</dbReference>
<dbReference type="GO" id="GO:0020037">
    <property type="term" value="F:heme binding"/>
    <property type="evidence" value="ECO:0007669"/>
    <property type="project" value="InterPro"/>
</dbReference>
<dbReference type="Pfam" id="PF00067">
    <property type="entry name" value="p450"/>
    <property type="match status" value="1"/>
</dbReference>
<dbReference type="HOGENOM" id="CLU_2441250_0_0_1"/>
<dbReference type="InterPro" id="IPR036396">
    <property type="entry name" value="Cyt_P450_sf"/>
</dbReference>
<dbReference type="GO" id="GO:0016705">
    <property type="term" value="F:oxidoreductase activity, acting on paired donors, with incorporation or reduction of molecular oxygen"/>
    <property type="evidence" value="ECO:0007669"/>
    <property type="project" value="InterPro"/>
</dbReference>
<dbReference type="AlphaFoldDB" id="E4ZJI0"/>
<protein>
    <submittedName>
        <fullName evidence="1">Uncharacterized protein</fullName>
    </submittedName>
</protein>
<accession>E4ZJI0</accession>
<name>E4ZJI0_LEPMJ</name>
<evidence type="ECO:0000313" key="2">
    <source>
        <dbReference type="Proteomes" id="UP000002668"/>
    </source>
</evidence>
<dbReference type="InterPro" id="IPR001128">
    <property type="entry name" value="Cyt_P450"/>
</dbReference>
<gene>
    <name evidence="1" type="ORF">LEMA_uP072790.1</name>
</gene>
<evidence type="ECO:0000313" key="1">
    <source>
        <dbReference type="EMBL" id="CBX91771.1"/>
    </source>
</evidence>
<organism evidence="2">
    <name type="scientific">Leptosphaeria maculans (strain JN3 / isolate v23.1.3 / race Av1-4-5-6-7-8)</name>
    <name type="common">Blackleg fungus</name>
    <name type="synonym">Phoma lingam</name>
    <dbReference type="NCBI Taxonomy" id="985895"/>
    <lineage>
        <taxon>Eukaryota</taxon>
        <taxon>Fungi</taxon>
        <taxon>Dikarya</taxon>
        <taxon>Ascomycota</taxon>
        <taxon>Pezizomycotina</taxon>
        <taxon>Dothideomycetes</taxon>
        <taxon>Pleosporomycetidae</taxon>
        <taxon>Pleosporales</taxon>
        <taxon>Pleosporineae</taxon>
        <taxon>Leptosphaeriaceae</taxon>
        <taxon>Plenodomus</taxon>
        <taxon>Plenodomus lingam/Leptosphaeria maculans species complex</taxon>
    </lineage>
</organism>
<dbReference type="Gene3D" id="1.10.630.10">
    <property type="entry name" value="Cytochrome P450"/>
    <property type="match status" value="1"/>
</dbReference>
<dbReference type="GO" id="GO:0004497">
    <property type="term" value="F:monooxygenase activity"/>
    <property type="evidence" value="ECO:0007669"/>
    <property type="project" value="InterPro"/>
</dbReference>
<dbReference type="Proteomes" id="UP000002668">
    <property type="component" value="Genome"/>
</dbReference>
<dbReference type="SUPFAM" id="SSF48264">
    <property type="entry name" value="Cytochrome P450"/>
    <property type="match status" value="1"/>
</dbReference>
<dbReference type="VEuPathDB" id="FungiDB:LEMA_uP072790.1"/>
<reference evidence="2" key="1">
    <citation type="journal article" date="2011" name="Nat. Commun.">
        <title>Effector diversification within compartments of the Leptosphaeria maculans genome affected by Repeat-Induced Point mutations.</title>
        <authorList>
            <person name="Rouxel T."/>
            <person name="Grandaubert J."/>
            <person name="Hane J.K."/>
            <person name="Hoede C."/>
            <person name="van de Wouw A.P."/>
            <person name="Couloux A."/>
            <person name="Dominguez V."/>
            <person name="Anthouard V."/>
            <person name="Bally P."/>
            <person name="Bourras S."/>
            <person name="Cozijnsen A.J."/>
            <person name="Ciuffetti L.M."/>
            <person name="Degrave A."/>
            <person name="Dilmaghani A."/>
            <person name="Duret L."/>
            <person name="Fudal I."/>
            <person name="Goodwin S.B."/>
            <person name="Gout L."/>
            <person name="Glaser N."/>
            <person name="Linglin J."/>
            <person name="Kema G.H.J."/>
            <person name="Lapalu N."/>
            <person name="Lawrence C.B."/>
            <person name="May K."/>
            <person name="Meyer M."/>
            <person name="Ollivier B."/>
            <person name="Poulain J."/>
            <person name="Schoch C.L."/>
            <person name="Simon A."/>
            <person name="Spatafora J.W."/>
            <person name="Stachowiak A."/>
            <person name="Turgeon B.G."/>
            <person name="Tyler B.M."/>
            <person name="Vincent D."/>
            <person name="Weissenbach J."/>
            <person name="Amselem J."/>
            <person name="Quesneville H."/>
            <person name="Oliver R.P."/>
            <person name="Wincker P."/>
            <person name="Balesdent M.-H."/>
            <person name="Howlett B.J."/>
        </authorList>
    </citation>
    <scope>NUCLEOTIDE SEQUENCE [LARGE SCALE GENOMIC DNA]</scope>
    <source>
        <strain evidence="2">JN3 / isolate v23.1.3 / race Av1-4-5-6-7-8</strain>
    </source>
</reference>
<keyword evidence="2" id="KW-1185">Reference proteome</keyword>
<dbReference type="GO" id="GO:0005506">
    <property type="term" value="F:iron ion binding"/>
    <property type="evidence" value="ECO:0007669"/>
    <property type="project" value="InterPro"/>
</dbReference>
<proteinExistence type="predicted"/>
<dbReference type="STRING" id="985895.E4ZJI0"/>
<dbReference type="OrthoDB" id="1470350at2759"/>
<dbReference type="InParanoid" id="E4ZJI0"/>